<organism evidence="1 2">
    <name type="scientific">Lentzea jiangxiensis</name>
    <dbReference type="NCBI Taxonomy" id="641025"/>
    <lineage>
        <taxon>Bacteria</taxon>
        <taxon>Bacillati</taxon>
        <taxon>Actinomycetota</taxon>
        <taxon>Actinomycetes</taxon>
        <taxon>Pseudonocardiales</taxon>
        <taxon>Pseudonocardiaceae</taxon>
        <taxon>Lentzea</taxon>
    </lineage>
</organism>
<dbReference type="EMBL" id="FNIX01000040">
    <property type="protein sequence ID" value="SDP98489.1"/>
    <property type="molecule type" value="Genomic_DNA"/>
</dbReference>
<reference evidence="2" key="1">
    <citation type="submission" date="2016-10" db="EMBL/GenBank/DDBJ databases">
        <authorList>
            <person name="Varghese N."/>
            <person name="Submissions S."/>
        </authorList>
    </citation>
    <scope>NUCLEOTIDE SEQUENCE [LARGE SCALE GENOMIC DNA]</scope>
    <source>
        <strain evidence="2">CGMCC 4.6609</strain>
    </source>
</reference>
<proteinExistence type="predicted"/>
<accession>A0A1H0X6M8</accession>
<gene>
    <name evidence="1" type="ORF">SAMN05421507_14013</name>
</gene>
<dbReference type="STRING" id="641025.SAMN05421507_14013"/>
<name>A0A1H0X6M8_9PSEU</name>
<dbReference type="OrthoDB" id="3690981at2"/>
<keyword evidence="2" id="KW-1185">Reference proteome</keyword>
<evidence type="ECO:0000313" key="2">
    <source>
        <dbReference type="Proteomes" id="UP000199691"/>
    </source>
</evidence>
<protein>
    <submittedName>
        <fullName evidence="1">Uncharacterized protein</fullName>
    </submittedName>
</protein>
<evidence type="ECO:0000313" key="1">
    <source>
        <dbReference type="EMBL" id="SDP98489.1"/>
    </source>
</evidence>
<dbReference type="AlphaFoldDB" id="A0A1H0X6M8"/>
<dbReference type="Proteomes" id="UP000199691">
    <property type="component" value="Unassembled WGS sequence"/>
</dbReference>
<dbReference type="RefSeq" id="WP_090105541.1">
    <property type="nucleotide sequence ID" value="NZ_FNIX01000040.1"/>
</dbReference>
<sequence>MNTLITEADALREYPELQQLVHVRRAGWNFRVIEDDAHRLTGLAASMNRKQYTDALFIFDRTNVSAVRLLADEYGGGCVWKKSGAHLQEIVTDLLGLPEPGESGAPTLVTKSRLLWTP</sequence>